<dbReference type="PANTHER" id="PTHR43606">
    <property type="entry name" value="PHOSPHATASE, PUTATIVE (AFU_ORTHOLOGUE AFUA_6G08710)-RELATED"/>
    <property type="match status" value="1"/>
</dbReference>
<proteinExistence type="predicted"/>
<comment type="caution">
    <text evidence="3">The sequence shown here is derived from an EMBL/GenBank/DDBJ whole genome shotgun (WGS) entry which is preliminary data.</text>
</comment>
<dbReference type="InterPro" id="IPR052900">
    <property type="entry name" value="Phospholipid_Metab_Enz"/>
</dbReference>
<dbReference type="InterPro" id="IPR032093">
    <property type="entry name" value="PhoD_N"/>
</dbReference>
<dbReference type="Gene3D" id="3.60.21.70">
    <property type="entry name" value="PhoD-like phosphatase"/>
    <property type="match status" value="1"/>
</dbReference>
<reference evidence="4" key="1">
    <citation type="submission" date="2018-06" db="EMBL/GenBank/DDBJ databases">
        <authorList>
            <person name="Khan S.A."/>
        </authorList>
    </citation>
    <scope>NUCLEOTIDE SEQUENCE [LARGE SCALE GENOMIC DNA]</scope>
    <source>
        <strain evidence="4">DB-1506</strain>
    </source>
</reference>
<keyword evidence="4" id="KW-1185">Reference proteome</keyword>
<dbReference type="Gene3D" id="2.60.40.380">
    <property type="entry name" value="Purple acid phosphatase-like, N-terminal"/>
    <property type="match status" value="1"/>
</dbReference>
<protein>
    <submittedName>
        <fullName evidence="3">Alkaline phosphatase</fullName>
    </submittedName>
</protein>
<sequence>MSTLRIPRRAALLGAATLAAGSQSRLVFGQGSAPGVIAAEAARPRADWGAATGDVTADRALLWSRADRTARMVVEWSTDEGLRNATRLRGPWATEATDFTARLDLTGLPADAEIFYRVSFAGPEAGAPLSAPVLGRFRTAPAARRDVRFLWSGDTAGQGWGINEAWGGYRCYETMRRTGADFFIHCGDTIYADSPIPAEITLADGTLWRNLVTPEVAKVAETLAEFRGRHRYNLMDRNLRAFHAEVPQLWMWDDHEVTNNWSDSKVLDGRYTEKRIAQLQAMATRAFLDYAPMRPHGADEQERIYRRIGYGPHLDVFALDMRSYRGPNGPNRQEAAGPETAFLGEAQLRWLLAGLRESRATWKVIAADMPIGLQVPDGQDAAGRPMFEAVANGDGPALGREMEIAGLLSAIKAANLRNIVWVTADVHYTAAHRYDPARARYRDFAPFWEFVSGPLHAGGFGPNPPDDTFGLEVVWQKAPDGRINVSPAEGGQFFGEAVIEGRSGALTVMLKDMAGDTLWQRSFEPERG</sequence>
<dbReference type="SUPFAM" id="SSF56300">
    <property type="entry name" value="Metallo-dependent phosphatases"/>
    <property type="match status" value="1"/>
</dbReference>
<dbReference type="InterPro" id="IPR038607">
    <property type="entry name" value="PhoD-like_sf"/>
</dbReference>
<dbReference type="AlphaFoldDB" id="A0A327MDM8"/>
<evidence type="ECO:0000313" key="3">
    <source>
        <dbReference type="EMBL" id="RAI58288.1"/>
    </source>
</evidence>
<dbReference type="OrthoDB" id="327733at2"/>
<dbReference type="InterPro" id="IPR018946">
    <property type="entry name" value="PhoD-like_MPP"/>
</dbReference>
<dbReference type="RefSeq" id="WP_111470628.1">
    <property type="nucleotide sequence ID" value="NZ_QLIX01000010.1"/>
</dbReference>
<evidence type="ECO:0000259" key="2">
    <source>
        <dbReference type="Pfam" id="PF16655"/>
    </source>
</evidence>
<evidence type="ECO:0000313" key="4">
    <source>
        <dbReference type="Proteomes" id="UP000249065"/>
    </source>
</evidence>
<dbReference type="EMBL" id="QLIX01000010">
    <property type="protein sequence ID" value="RAI58288.1"/>
    <property type="molecule type" value="Genomic_DNA"/>
</dbReference>
<dbReference type="Pfam" id="PF09423">
    <property type="entry name" value="PhoD"/>
    <property type="match status" value="1"/>
</dbReference>
<organism evidence="3 4">
    <name type="scientific">Roseicella frigidaeris</name>
    <dbReference type="NCBI Taxonomy" id="2230885"/>
    <lineage>
        <taxon>Bacteria</taxon>
        <taxon>Pseudomonadati</taxon>
        <taxon>Pseudomonadota</taxon>
        <taxon>Alphaproteobacteria</taxon>
        <taxon>Acetobacterales</taxon>
        <taxon>Roseomonadaceae</taxon>
        <taxon>Roseicella</taxon>
    </lineage>
</organism>
<dbReference type="Proteomes" id="UP000249065">
    <property type="component" value="Unassembled WGS sequence"/>
</dbReference>
<feature type="domain" description="PhoD-like phosphatase metallophosphatase" evidence="1">
    <location>
        <begin position="155"/>
        <end position="508"/>
    </location>
</feature>
<accession>A0A327MDM8</accession>
<dbReference type="PANTHER" id="PTHR43606:SF1">
    <property type="entry name" value="PHOD-LIKE PHOSPHATASE METALLOPHOSPHATASE DOMAIN-CONTAINING PROTEIN"/>
    <property type="match status" value="1"/>
</dbReference>
<gene>
    <name evidence="3" type="ORF">DOO78_14845</name>
</gene>
<dbReference type="CDD" id="cd07389">
    <property type="entry name" value="MPP_PhoD"/>
    <property type="match status" value="1"/>
</dbReference>
<evidence type="ECO:0000259" key="1">
    <source>
        <dbReference type="Pfam" id="PF09423"/>
    </source>
</evidence>
<dbReference type="InterPro" id="IPR029052">
    <property type="entry name" value="Metallo-depent_PP-like"/>
</dbReference>
<feature type="domain" description="Phospholipase D N-terminal" evidence="2">
    <location>
        <begin position="49"/>
        <end position="139"/>
    </location>
</feature>
<dbReference type="Pfam" id="PF16655">
    <property type="entry name" value="PhoD_N"/>
    <property type="match status" value="1"/>
</dbReference>
<name>A0A327MDM8_9PROT</name>